<evidence type="ECO:0000313" key="1">
    <source>
        <dbReference type="EMBL" id="AOT72723.1"/>
    </source>
</evidence>
<organism evidence="1 2">
    <name type="scientific">Geosporobacter ferrireducens</name>
    <dbReference type="NCBI Taxonomy" id="1424294"/>
    <lineage>
        <taxon>Bacteria</taxon>
        <taxon>Bacillati</taxon>
        <taxon>Bacillota</taxon>
        <taxon>Clostridia</taxon>
        <taxon>Peptostreptococcales</taxon>
        <taxon>Thermotaleaceae</taxon>
        <taxon>Geosporobacter</taxon>
    </lineage>
</organism>
<evidence type="ECO:0000313" key="2">
    <source>
        <dbReference type="Proteomes" id="UP000095743"/>
    </source>
</evidence>
<reference evidence="1 2" key="1">
    <citation type="submission" date="2016-09" db="EMBL/GenBank/DDBJ databases">
        <title>Genomic analysis reveals versatility of anaerobic energy metabolism of Geosporobacter ferrireducens IRF9 of phylum Firmicutes.</title>
        <authorList>
            <person name="Kim S.-J."/>
        </authorList>
    </citation>
    <scope>NUCLEOTIDE SEQUENCE [LARGE SCALE GENOMIC DNA]</scope>
    <source>
        <strain evidence="1 2">IRF9</strain>
    </source>
</reference>
<dbReference type="KEGG" id="gfe:Gferi_26090"/>
<dbReference type="AlphaFoldDB" id="A0A1D8GPA0"/>
<proteinExistence type="predicted"/>
<dbReference type="EMBL" id="CP017269">
    <property type="protein sequence ID" value="AOT72723.1"/>
    <property type="molecule type" value="Genomic_DNA"/>
</dbReference>
<name>A0A1D8GPA0_9FIRM</name>
<dbReference type="RefSeq" id="WP_069981032.1">
    <property type="nucleotide sequence ID" value="NZ_CP017269.1"/>
</dbReference>
<sequence>MQTSKKMDLVYKVLKQSPELTPIDLVYLFGLNDSAQELLEIYENLSNENQRFLIGYARKFLETEKSEATS</sequence>
<accession>A0A1D8GPA0</accession>
<protein>
    <submittedName>
        <fullName evidence="1">Uncharacterized protein</fullName>
    </submittedName>
</protein>
<dbReference type="Proteomes" id="UP000095743">
    <property type="component" value="Chromosome"/>
</dbReference>
<dbReference type="OrthoDB" id="9860464at2"/>
<keyword evidence="2" id="KW-1185">Reference proteome</keyword>
<gene>
    <name evidence="1" type="ORF">Gferi_26090</name>
</gene>